<proteinExistence type="predicted"/>
<dbReference type="InterPro" id="IPR036047">
    <property type="entry name" value="F-box-like_dom_sf"/>
</dbReference>
<dbReference type="Pfam" id="PF08381">
    <property type="entry name" value="BRX"/>
    <property type="match status" value="1"/>
</dbReference>
<dbReference type="GO" id="GO:0005886">
    <property type="term" value="C:plasma membrane"/>
    <property type="evidence" value="ECO:0007669"/>
    <property type="project" value="TreeGrafter"/>
</dbReference>
<evidence type="ECO:0000313" key="3">
    <source>
        <dbReference type="EMBL" id="CAI9291329.1"/>
    </source>
</evidence>
<dbReference type="PANTHER" id="PTHR27003:SF342">
    <property type="entry name" value="TYROSINE-PROTEIN KINASE, CSF-1_PDGF RECEPTOR FAMILY-RELATED"/>
    <property type="match status" value="1"/>
</dbReference>
<feature type="domain" description="BRX" evidence="2">
    <location>
        <begin position="301"/>
        <end position="356"/>
    </location>
</feature>
<dbReference type="EMBL" id="OX465082">
    <property type="protein sequence ID" value="CAI9291329.1"/>
    <property type="molecule type" value="Genomic_DNA"/>
</dbReference>
<evidence type="ECO:0000259" key="1">
    <source>
        <dbReference type="PROSITE" id="PS50011"/>
    </source>
</evidence>
<dbReference type="PROSITE" id="PS50011">
    <property type="entry name" value="PROTEIN_KINASE_DOM"/>
    <property type="match status" value="1"/>
</dbReference>
<evidence type="ECO:0000259" key="2">
    <source>
        <dbReference type="PROSITE" id="PS51514"/>
    </source>
</evidence>
<accession>A0AA35ZEW8</accession>
<dbReference type="SUPFAM" id="SSF81383">
    <property type="entry name" value="F-box domain"/>
    <property type="match status" value="1"/>
</dbReference>
<dbReference type="AlphaFoldDB" id="A0AA35ZEW8"/>
<dbReference type="InterPro" id="IPR008271">
    <property type="entry name" value="Ser/Thr_kinase_AS"/>
</dbReference>
<keyword evidence="4" id="KW-1185">Reference proteome</keyword>
<dbReference type="SUPFAM" id="SSF56112">
    <property type="entry name" value="Protein kinase-like (PK-like)"/>
    <property type="match status" value="1"/>
</dbReference>
<dbReference type="InterPro" id="IPR045272">
    <property type="entry name" value="ANXUR1/2-like"/>
</dbReference>
<name>A0AA35ZEW8_LACSI</name>
<evidence type="ECO:0008006" key="5">
    <source>
        <dbReference type="Google" id="ProtNLM"/>
    </source>
</evidence>
<protein>
    <recommendedName>
        <fullName evidence="5">Protein kinase domain-containing protein</fullName>
    </recommendedName>
</protein>
<dbReference type="PROSITE" id="PS00108">
    <property type="entry name" value="PROTEIN_KINASE_ST"/>
    <property type="match status" value="1"/>
</dbReference>
<dbReference type="GO" id="GO:0005524">
    <property type="term" value="F:ATP binding"/>
    <property type="evidence" value="ECO:0007669"/>
    <property type="project" value="InterPro"/>
</dbReference>
<dbReference type="InterPro" id="IPR001245">
    <property type="entry name" value="Ser-Thr/Tyr_kinase_cat_dom"/>
</dbReference>
<dbReference type="InterPro" id="IPR013591">
    <property type="entry name" value="Brevis_radix_dom"/>
</dbReference>
<dbReference type="PANTHER" id="PTHR27003">
    <property type="entry name" value="OS07G0166700 PROTEIN"/>
    <property type="match status" value="1"/>
</dbReference>
<dbReference type="Proteomes" id="UP001177003">
    <property type="component" value="Chromosome 6"/>
</dbReference>
<reference evidence="3" key="1">
    <citation type="submission" date="2023-04" db="EMBL/GenBank/DDBJ databases">
        <authorList>
            <person name="Vijverberg K."/>
            <person name="Xiong W."/>
            <person name="Schranz E."/>
        </authorList>
    </citation>
    <scope>NUCLEOTIDE SEQUENCE</scope>
</reference>
<dbReference type="Gene3D" id="1.10.510.10">
    <property type="entry name" value="Transferase(Phosphotransferase) domain 1"/>
    <property type="match status" value="1"/>
</dbReference>
<gene>
    <name evidence="3" type="ORF">LSALG_LOCUS30478</name>
</gene>
<dbReference type="Pfam" id="PF07714">
    <property type="entry name" value="PK_Tyr_Ser-Thr"/>
    <property type="match status" value="1"/>
</dbReference>
<organism evidence="3 4">
    <name type="scientific">Lactuca saligna</name>
    <name type="common">Willowleaf lettuce</name>
    <dbReference type="NCBI Taxonomy" id="75948"/>
    <lineage>
        <taxon>Eukaryota</taxon>
        <taxon>Viridiplantae</taxon>
        <taxon>Streptophyta</taxon>
        <taxon>Embryophyta</taxon>
        <taxon>Tracheophyta</taxon>
        <taxon>Spermatophyta</taxon>
        <taxon>Magnoliopsida</taxon>
        <taxon>eudicotyledons</taxon>
        <taxon>Gunneridae</taxon>
        <taxon>Pentapetalae</taxon>
        <taxon>asterids</taxon>
        <taxon>campanulids</taxon>
        <taxon>Asterales</taxon>
        <taxon>Asteraceae</taxon>
        <taxon>Cichorioideae</taxon>
        <taxon>Cichorieae</taxon>
        <taxon>Lactucinae</taxon>
        <taxon>Lactuca</taxon>
    </lineage>
</organism>
<dbReference type="GO" id="GO:0004714">
    <property type="term" value="F:transmembrane receptor protein tyrosine kinase activity"/>
    <property type="evidence" value="ECO:0007669"/>
    <property type="project" value="InterPro"/>
</dbReference>
<feature type="domain" description="Protein kinase" evidence="1">
    <location>
        <begin position="1"/>
        <end position="201"/>
    </location>
</feature>
<dbReference type="PROSITE" id="PS51514">
    <property type="entry name" value="BRX"/>
    <property type="match status" value="1"/>
</dbReference>
<dbReference type="InterPro" id="IPR011009">
    <property type="entry name" value="Kinase-like_dom_sf"/>
</dbReference>
<dbReference type="InterPro" id="IPR000719">
    <property type="entry name" value="Prot_kinase_dom"/>
</dbReference>
<dbReference type="SMART" id="SM00220">
    <property type="entry name" value="S_TKc"/>
    <property type="match status" value="1"/>
</dbReference>
<dbReference type="FunFam" id="1.10.510.10:FF:000084">
    <property type="entry name" value="Wall-associated receptor kinase 2"/>
    <property type="match status" value="1"/>
</dbReference>
<sequence length="584" mass="65291">MPNGTLADHLHKLGTPLSWLQRLKICIGAARGLDYLHTGTGIDVGVTHRDVKSSNILLTESWAARISDFGLSKIGPTNQPSTYVNTLVKGTFGYLDPDYSFTGRLTRKSDVYALGVILLEVLCRKPALDRSLDEEQQNLARWGQECIKEGNLKRIIDSGIKGEISQKCLKKFVQVVEICLHSNPKRRPTMAEVVVTLESVMTMQEKINRSLQDAGKTIFGRMLDMFIFSSNGDNPEKINSSLQTVGTTNFATMVDKLHVPSNKENSVGVQMGINNDVTEADESKDSVSPSGENSGVSFYKEEWIEQYQPGVHIILGTLHDGTREVKRVRFSRRRFGEKGAETWWSENYEQVGNTNYWSSDVQGGSGGGSMIHSDETFDGSSHNMETISSSVFDKLTDELLIETLIRLPLKPANICKCISVRFRSLISSSNFVRCYLNHHQINESFALHYDLDGKRKIRPSSVGMCMAFESPGFSLSFLQETIQYLASNNGLVLCCADLCPPVVYFVCNPLTKQSITLPPPPTDVKATYIGFTCNPQYSCNDNQEQRRTTSFKVVRIQVALRDTLSLEILFSFGVYARLEFWNTT</sequence>
<evidence type="ECO:0000313" key="4">
    <source>
        <dbReference type="Proteomes" id="UP001177003"/>
    </source>
</evidence>
<dbReference type="GO" id="GO:0009506">
    <property type="term" value="C:plasmodesma"/>
    <property type="evidence" value="ECO:0007669"/>
    <property type="project" value="TreeGrafter"/>
</dbReference>